<reference evidence="1" key="1">
    <citation type="submission" date="2020-09" db="EMBL/GenBank/DDBJ databases">
        <authorList>
            <person name="Kikuchi T."/>
        </authorList>
    </citation>
    <scope>NUCLEOTIDE SEQUENCE</scope>
    <source>
        <strain evidence="1">SH1</strain>
    </source>
</reference>
<keyword evidence="2" id="KW-1185">Reference proteome</keyword>
<organism evidence="1 2">
    <name type="scientific">Bursaphelenchus okinawaensis</name>
    <dbReference type="NCBI Taxonomy" id="465554"/>
    <lineage>
        <taxon>Eukaryota</taxon>
        <taxon>Metazoa</taxon>
        <taxon>Ecdysozoa</taxon>
        <taxon>Nematoda</taxon>
        <taxon>Chromadorea</taxon>
        <taxon>Rhabditida</taxon>
        <taxon>Tylenchina</taxon>
        <taxon>Tylenchomorpha</taxon>
        <taxon>Aphelenchoidea</taxon>
        <taxon>Aphelenchoididae</taxon>
        <taxon>Bursaphelenchus</taxon>
    </lineage>
</organism>
<comment type="caution">
    <text evidence="1">The sequence shown here is derived from an EMBL/GenBank/DDBJ whole genome shotgun (WGS) entry which is preliminary data.</text>
</comment>
<evidence type="ECO:0000313" key="1">
    <source>
        <dbReference type="EMBL" id="CAD5224620.1"/>
    </source>
</evidence>
<evidence type="ECO:0000313" key="2">
    <source>
        <dbReference type="Proteomes" id="UP000614601"/>
    </source>
</evidence>
<dbReference type="EMBL" id="CAJFDH010000005">
    <property type="protein sequence ID" value="CAD5224620.1"/>
    <property type="molecule type" value="Genomic_DNA"/>
</dbReference>
<name>A0A811LAK6_9BILA</name>
<protein>
    <submittedName>
        <fullName evidence="1">Uncharacterized protein</fullName>
    </submittedName>
</protein>
<dbReference type="OrthoDB" id="5820872at2759"/>
<dbReference type="EMBL" id="CAJFCW020000005">
    <property type="protein sequence ID" value="CAG9120028.1"/>
    <property type="molecule type" value="Genomic_DNA"/>
</dbReference>
<dbReference type="AlphaFoldDB" id="A0A811LAK6"/>
<gene>
    <name evidence="1" type="ORF">BOKJ2_LOCUS11170</name>
</gene>
<dbReference type="Proteomes" id="UP000614601">
    <property type="component" value="Unassembled WGS sequence"/>
</dbReference>
<accession>A0A811LAK6</accession>
<sequence>MGLPYTKLPLFIIQNIGRDMTIEDKLSFMATSQRVERAMLPLFRTYKILQISDELSETFLQENEDGPRYSFPAAKLPRLLSLCTSIEHLSIAIRAPFSAEPQKNGTSPIVETLFPGCQMYGVGGYIGQFWTIAPECLLQNLKTFSLTVDLVCAYLRHVPLPLPFHDLYFAISNFKKYNFTTSIQIGICATEEPTVQDIPAVIDMKENLKWVAWDMKNKKHKVNLELDDYTGYNDVTVEADNIDYSLGFFYFNPDLCEPEDDNKPMYNTSS</sequence>
<proteinExistence type="predicted"/>
<dbReference type="Proteomes" id="UP000783686">
    <property type="component" value="Unassembled WGS sequence"/>
</dbReference>